<name>A0A0R0AVE5_9GAMM</name>
<dbReference type="STRING" id="676599.ARC20_00470"/>
<keyword evidence="3" id="KW-1185">Reference proteome</keyword>
<feature type="coiled-coil region" evidence="1">
    <location>
        <begin position="463"/>
        <end position="500"/>
    </location>
</feature>
<proteinExistence type="predicted"/>
<dbReference type="OrthoDB" id="6188167at2"/>
<reference evidence="2 3" key="1">
    <citation type="submission" date="2015-10" db="EMBL/GenBank/DDBJ databases">
        <title>Genome sequencing and analysis of members of genus Stenotrophomonas.</title>
        <authorList>
            <person name="Patil P.P."/>
            <person name="Midha S."/>
            <person name="Patil P.B."/>
        </authorList>
    </citation>
    <scope>NUCLEOTIDE SEQUENCE [LARGE SCALE GENOMIC DNA]</scope>
    <source>
        <strain evidence="2 3">JCM 16536</strain>
    </source>
</reference>
<dbReference type="InterPro" id="IPR012434">
    <property type="entry name" value="DUF1631"/>
</dbReference>
<keyword evidence="1" id="KW-0175">Coiled coil</keyword>
<sequence length="736" mass="80582">MTIHSLSEELPSRNPQLLEQVREAVLVPLAAAFMEVQDVLAEALFRQAERVSAGQSDYFEAIEQLRRQRERVTAGFRGHLAKAWQALESGRPLSVERTLAKGPQDLTLVPEHELDVRLAVRNLAGSLQHRWRPELMRLNRYLGFIAGGLRIDADNNPFGPEHLGTAVYAAFHGLTLAPRVHLAIIKVCEQQLGDRVGQLYAGLEKSLAEVTRLRDLPTARARRQVIPQAGVPEAASAPDWIARFFADWSGGRTSLAAATAIDVHAREEHDVLPPALRQLLQRARGSHGAAPLRALSPRELMSALSLMQTGPGAGFEAIDAGGRGLAHGLRREILATAAMLGIDPAQTGLDPADEDTLDLVGMLFDAILRESLLQPWQRALLGQLLVPFAKVALLDSRVFVRDSHPARRLLNLLADACDGNSGETAPEQALLAQVQAAVDEIVRDFDEHLAVFLSLEAEFGTSYEQYRRRLEIAERRATELQRAEERRERARGLARAAVSERLAGHEEMPPALEHFLSRAWHQYVQQAALRGDGAGPALDAALTLGDVVLAQWRQARAAQPAPEAGWLSAERETLLQVFAQAGLAPPEAAAACDGLRRSLELVRLAPSQAPVTVPLPVLAEPVETESEALTPMLDDQAGAEFDRVTAEFFRVLPVGTCLDFIDRQGVIQPGKLSWISPISGRLMFVNRRGGRLCVASPEELAMMVWLDRLRLHREGDAFYSAMQGVVDGLEQAPGEV</sequence>
<accession>A0A0R0AVE5</accession>
<organism evidence="2 3">
    <name type="scientific">Stenotrophomonas panacihumi</name>
    <dbReference type="NCBI Taxonomy" id="676599"/>
    <lineage>
        <taxon>Bacteria</taxon>
        <taxon>Pseudomonadati</taxon>
        <taxon>Pseudomonadota</taxon>
        <taxon>Gammaproteobacteria</taxon>
        <taxon>Lysobacterales</taxon>
        <taxon>Lysobacteraceae</taxon>
        <taxon>Stenotrophomonas</taxon>
    </lineage>
</organism>
<comment type="caution">
    <text evidence="2">The sequence shown here is derived from an EMBL/GenBank/DDBJ whole genome shotgun (WGS) entry which is preliminary data.</text>
</comment>
<protein>
    <recommendedName>
        <fullName evidence="4">Thymidine phosphorylase</fullName>
    </recommendedName>
</protein>
<dbReference type="AlphaFoldDB" id="A0A0R0AVE5"/>
<dbReference type="RefSeq" id="WP_057646011.1">
    <property type="nucleotide sequence ID" value="NZ_LLXU01000065.1"/>
</dbReference>
<evidence type="ECO:0000313" key="2">
    <source>
        <dbReference type="EMBL" id="KRG45108.1"/>
    </source>
</evidence>
<dbReference type="EMBL" id="LLXU01000065">
    <property type="protein sequence ID" value="KRG45108.1"/>
    <property type="molecule type" value="Genomic_DNA"/>
</dbReference>
<dbReference type="Pfam" id="PF07793">
    <property type="entry name" value="DUF1631"/>
    <property type="match status" value="1"/>
</dbReference>
<evidence type="ECO:0008006" key="4">
    <source>
        <dbReference type="Google" id="ProtNLM"/>
    </source>
</evidence>
<dbReference type="Proteomes" id="UP000051802">
    <property type="component" value="Unassembled WGS sequence"/>
</dbReference>
<evidence type="ECO:0000256" key="1">
    <source>
        <dbReference type="SAM" id="Coils"/>
    </source>
</evidence>
<gene>
    <name evidence="2" type="ORF">ARC20_00470</name>
</gene>
<evidence type="ECO:0000313" key="3">
    <source>
        <dbReference type="Proteomes" id="UP000051802"/>
    </source>
</evidence>